<dbReference type="AlphaFoldDB" id="A0A9P6KUS1"/>
<accession>A0A9P6KUS1</accession>
<reference evidence="1" key="1">
    <citation type="journal article" date="2020" name="Mol. Plant Microbe Interact.">
        <title>Genome Sequence of the Biocontrol Agent Coniothyrium minitans strain Conio (IMI 134523).</title>
        <authorList>
            <person name="Patel D."/>
            <person name="Shittu T.A."/>
            <person name="Baroncelli R."/>
            <person name="Muthumeenakshi S."/>
            <person name="Osborne T.H."/>
            <person name="Janganan T.K."/>
            <person name="Sreenivasaprasad S."/>
        </authorList>
    </citation>
    <scope>NUCLEOTIDE SEQUENCE</scope>
    <source>
        <strain evidence="1">Conio</strain>
    </source>
</reference>
<dbReference type="Proteomes" id="UP000756921">
    <property type="component" value="Unassembled WGS sequence"/>
</dbReference>
<comment type="caution">
    <text evidence="1">The sequence shown here is derived from an EMBL/GenBank/DDBJ whole genome shotgun (WGS) entry which is preliminary data.</text>
</comment>
<evidence type="ECO:0000313" key="2">
    <source>
        <dbReference type="Proteomes" id="UP000756921"/>
    </source>
</evidence>
<proteinExistence type="predicted"/>
<name>A0A9P6KUS1_9PLEO</name>
<sequence length="164" mass="18161">MKHAISVDSADTLHSVLANLTCNAAFVRYCAEDMGNAVGMHSVSVDNDASTAQTLRWVYVDHENSPCMRGMREQGYADYVHAASGGEGWRRDRRTWPGWIGREFGMEWGGWMRAWEVGHSTCAEAGVGRELASRLVASRRVASSWHAVSHADGPMRRATHLPCK</sequence>
<gene>
    <name evidence="1" type="ORF">PMIN01_01935</name>
</gene>
<dbReference type="EMBL" id="WJXW01000002">
    <property type="protein sequence ID" value="KAF9739301.1"/>
    <property type="molecule type" value="Genomic_DNA"/>
</dbReference>
<keyword evidence="2" id="KW-1185">Reference proteome</keyword>
<organism evidence="1 2">
    <name type="scientific">Paraphaeosphaeria minitans</name>
    <dbReference type="NCBI Taxonomy" id="565426"/>
    <lineage>
        <taxon>Eukaryota</taxon>
        <taxon>Fungi</taxon>
        <taxon>Dikarya</taxon>
        <taxon>Ascomycota</taxon>
        <taxon>Pezizomycotina</taxon>
        <taxon>Dothideomycetes</taxon>
        <taxon>Pleosporomycetidae</taxon>
        <taxon>Pleosporales</taxon>
        <taxon>Massarineae</taxon>
        <taxon>Didymosphaeriaceae</taxon>
        <taxon>Paraphaeosphaeria</taxon>
    </lineage>
</organism>
<evidence type="ECO:0000313" key="1">
    <source>
        <dbReference type="EMBL" id="KAF9739301.1"/>
    </source>
</evidence>
<protein>
    <submittedName>
        <fullName evidence="1">Uncharacterized protein</fullName>
    </submittedName>
</protein>